<dbReference type="SUPFAM" id="SSF48371">
    <property type="entry name" value="ARM repeat"/>
    <property type="match status" value="1"/>
</dbReference>
<dbReference type="AlphaFoldDB" id="A0AAD8TCB5"/>
<dbReference type="PANTHER" id="PTHR23315">
    <property type="entry name" value="U BOX DOMAIN-CONTAINING"/>
    <property type="match status" value="1"/>
</dbReference>
<keyword evidence="6" id="KW-1185">Reference proteome</keyword>
<feature type="repeat" description="ARM" evidence="2">
    <location>
        <begin position="108"/>
        <end position="150"/>
    </location>
</feature>
<reference evidence="5" key="1">
    <citation type="submission" date="2023-07" db="EMBL/GenBank/DDBJ databases">
        <title>A chromosome-level genome assembly of Lolium multiflorum.</title>
        <authorList>
            <person name="Chen Y."/>
            <person name="Copetti D."/>
            <person name="Kolliker R."/>
            <person name="Studer B."/>
        </authorList>
    </citation>
    <scope>NUCLEOTIDE SEQUENCE</scope>
    <source>
        <strain evidence="5">02402/16</strain>
        <tissue evidence="5">Leaf</tissue>
    </source>
</reference>
<evidence type="ECO:0000259" key="4">
    <source>
        <dbReference type="Pfam" id="PF25598"/>
    </source>
</evidence>
<feature type="region of interest" description="Disordered" evidence="3">
    <location>
        <begin position="1"/>
        <end position="28"/>
    </location>
</feature>
<dbReference type="InterPro" id="IPR016024">
    <property type="entry name" value="ARM-type_fold"/>
</dbReference>
<dbReference type="Gene3D" id="1.25.10.10">
    <property type="entry name" value="Leucine-rich Repeat Variant"/>
    <property type="match status" value="2"/>
</dbReference>
<feature type="compositionally biased region" description="Low complexity" evidence="3">
    <location>
        <begin position="15"/>
        <end position="24"/>
    </location>
</feature>
<feature type="domain" description="U-box" evidence="4">
    <location>
        <begin position="82"/>
        <end position="348"/>
    </location>
</feature>
<protein>
    <recommendedName>
        <fullName evidence="4">U-box domain-containing protein</fullName>
    </recommendedName>
</protein>
<evidence type="ECO:0000256" key="3">
    <source>
        <dbReference type="SAM" id="MobiDB-lite"/>
    </source>
</evidence>
<evidence type="ECO:0000256" key="2">
    <source>
        <dbReference type="PROSITE-ProRule" id="PRU00259"/>
    </source>
</evidence>
<dbReference type="EMBL" id="JAUUTY010000002">
    <property type="protein sequence ID" value="KAK1679169.1"/>
    <property type="molecule type" value="Genomic_DNA"/>
</dbReference>
<dbReference type="InterPro" id="IPR011989">
    <property type="entry name" value="ARM-like"/>
</dbReference>
<proteinExistence type="predicted"/>
<feature type="repeat" description="ARM" evidence="2">
    <location>
        <begin position="64"/>
        <end position="108"/>
    </location>
</feature>
<comment type="caution">
    <text evidence="5">The sequence shown here is derived from an EMBL/GenBank/DDBJ whole genome shotgun (WGS) entry which is preliminary data.</text>
</comment>
<accession>A0AAD8TCB5</accession>
<name>A0AAD8TCB5_LOLMU</name>
<dbReference type="InterPro" id="IPR000225">
    <property type="entry name" value="Armadillo"/>
</dbReference>
<dbReference type="PROSITE" id="PS50176">
    <property type="entry name" value="ARM_REPEAT"/>
    <property type="match status" value="3"/>
</dbReference>
<sequence length="365" mass="37745">MDSDASISPRRRSCYSDSGDSSCSEPFSDCGSDDSLTTSASLNPAAAAGIHRLLLSCAADASPNTISSLIATLTTPTTPLDALRRAAMELRLLAKHNPDNRVRIASSGAIPPLITLLAHPDPLLQEHAVTALLNLALCDANKALLLDAGAVRPLVRALKAAASPAARENAACALLRLAQLDAAAAAAVGRAGAVPLLVNLLEAGGPRGKKDAATALYAICGGARENRLRAVQAGAVRPLLDLMADPESGMVDKAAYVLHSLVGLPEGRAAAVEEGGVPVLVEMVEVGSSRQKEIATLSLLQICDDNAVYRTMVAREGAIPPLVALSQSSSARPKLKTKAESLIEMLRQPRSASMRARPAAMVAAE</sequence>
<keyword evidence="1" id="KW-0833">Ubl conjugation pathway</keyword>
<evidence type="ECO:0000313" key="5">
    <source>
        <dbReference type="EMBL" id="KAK1679169.1"/>
    </source>
</evidence>
<dbReference type="Pfam" id="PF25598">
    <property type="entry name" value="ARM_PUB"/>
    <property type="match status" value="1"/>
</dbReference>
<feature type="repeat" description="ARM" evidence="2">
    <location>
        <begin position="234"/>
        <end position="276"/>
    </location>
</feature>
<dbReference type="FunFam" id="1.25.10.10:FF:000418">
    <property type="entry name" value="U-box domain-containing protein 4"/>
    <property type="match status" value="1"/>
</dbReference>
<gene>
    <name evidence="5" type="ORF">QYE76_040017</name>
</gene>
<evidence type="ECO:0000313" key="6">
    <source>
        <dbReference type="Proteomes" id="UP001231189"/>
    </source>
</evidence>
<dbReference type="InterPro" id="IPR058678">
    <property type="entry name" value="ARM_PUB"/>
</dbReference>
<dbReference type="PANTHER" id="PTHR23315:SF64">
    <property type="entry name" value="ARM REPEAT SUPERFAMILY PROTEIN"/>
    <property type="match status" value="1"/>
</dbReference>
<evidence type="ECO:0000256" key="1">
    <source>
        <dbReference type="ARBA" id="ARBA00022786"/>
    </source>
</evidence>
<dbReference type="SMART" id="SM00185">
    <property type="entry name" value="ARM"/>
    <property type="match status" value="6"/>
</dbReference>
<organism evidence="5 6">
    <name type="scientific">Lolium multiflorum</name>
    <name type="common">Italian ryegrass</name>
    <name type="synonym">Lolium perenne subsp. multiflorum</name>
    <dbReference type="NCBI Taxonomy" id="4521"/>
    <lineage>
        <taxon>Eukaryota</taxon>
        <taxon>Viridiplantae</taxon>
        <taxon>Streptophyta</taxon>
        <taxon>Embryophyta</taxon>
        <taxon>Tracheophyta</taxon>
        <taxon>Spermatophyta</taxon>
        <taxon>Magnoliopsida</taxon>
        <taxon>Liliopsida</taxon>
        <taxon>Poales</taxon>
        <taxon>Poaceae</taxon>
        <taxon>BOP clade</taxon>
        <taxon>Pooideae</taxon>
        <taxon>Poodae</taxon>
        <taxon>Poeae</taxon>
        <taxon>Poeae Chloroplast Group 2 (Poeae type)</taxon>
        <taxon>Loliodinae</taxon>
        <taxon>Loliinae</taxon>
        <taxon>Lolium</taxon>
    </lineage>
</organism>
<dbReference type="Proteomes" id="UP001231189">
    <property type="component" value="Unassembled WGS sequence"/>
</dbReference>